<keyword evidence="3" id="KW-1185">Reference proteome</keyword>
<dbReference type="PANTHER" id="PTHR37984">
    <property type="entry name" value="PROTEIN CBG26694"/>
    <property type="match status" value="1"/>
</dbReference>
<feature type="non-terminal residue" evidence="2">
    <location>
        <position position="179"/>
    </location>
</feature>
<feature type="domain" description="Integrase catalytic" evidence="1">
    <location>
        <begin position="103"/>
        <end position="179"/>
    </location>
</feature>
<reference evidence="2" key="1">
    <citation type="submission" date="2021-06" db="EMBL/GenBank/DDBJ databases">
        <authorList>
            <person name="Kallberg Y."/>
            <person name="Tangrot J."/>
            <person name="Rosling A."/>
        </authorList>
    </citation>
    <scope>NUCLEOTIDE SEQUENCE</scope>
    <source>
        <strain evidence="2">FL130A</strain>
    </source>
</reference>
<evidence type="ECO:0000259" key="1">
    <source>
        <dbReference type="PROSITE" id="PS50994"/>
    </source>
</evidence>
<protein>
    <submittedName>
        <fullName evidence="2">8784_t:CDS:1</fullName>
    </submittedName>
</protein>
<dbReference type="PROSITE" id="PS50994">
    <property type="entry name" value="INTEGRASE"/>
    <property type="match status" value="1"/>
</dbReference>
<dbReference type="AlphaFoldDB" id="A0A9N9J4T6"/>
<proteinExistence type="predicted"/>
<dbReference type="OrthoDB" id="2430298at2759"/>
<evidence type="ECO:0000313" key="3">
    <source>
        <dbReference type="Proteomes" id="UP000789508"/>
    </source>
</evidence>
<feature type="non-terminal residue" evidence="2">
    <location>
        <position position="1"/>
    </location>
</feature>
<sequence length="179" mass="20541">GINAMMRKILMNYEWGVRNVYNDVKGHVTTCDICQRCEGKITKEPIYVPATSWIFHKLFVDCIGPLPRTSGGHKYIVVDVEDLTGFIEARPLRKKNAKSIAKLVSDRGTEFKNTLVDELTSRLGVEQCFSSSYHPEANRRAEQTIQKLTRILRKVCAERQNRWHEDAIAPIELTLDSYQ</sequence>
<dbReference type="GO" id="GO:0015074">
    <property type="term" value="P:DNA integration"/>
    <property type="evidence" value="ECO:0007669"/>
    <property type="project" value="InterPro"/>
</dbReference>
<comment type="caution">
    <text evidence="2">The sequence shown here is derived from an EMBL/GenBank/DDBJ whole genome shotgun (WGS) entry which is preliminary data.</text>
</comment>
<dbReference type="EMBL" id="CAJVPS010048446">
    <property type="protein sequence ID" value="CAG8764612.1"/>
    <property type="molecule type" value="Genomic_DNA"/>
</dbReference>
<dbReference type="InterPro" id="IPR036397">
    <property type="entry name" value="RNaseH_sf"/>
</dbReference>
<dbReference type="Proteomes" id="UP000789508">
    <property type="component" value="Unassembled WGS sequence"/>
</dbReference>
<dbReference type="SUPFAM" id="SSF53098">
    <property type="entry name" value="Ribonuclease H-like"/>
    <property type="match status" value="1"/>
</dbReference>
<dbReference type="InterPro" id="IPR012337">
    <property type="entry name" value="RNaseH-like_sf"/>
</dbReference>
<dbReference type="Gene3D" id="3.30.420.10">
    <property type="entry name" value="Ribonuclease H-like superfamily/Ribonuclease H"/>
    <property type="match status" value="1"/>
</dbReference>
<accession>A0A9N9J4T6</accession>
<dbReference type="PANTHER" id="PTHR37984:SF5">
    <property type="entry name" value="PROTEIN NYNRIN-LIKE"/>
    <property type="match status" value="1"/>
</dbReference>
<gene>
    <name evidence="2" type="ORF">ALEPTO_LOCUS13808</name>
</gene>
<dbReference type="GO" id="GO:0003676">
    <property type="term" value="F:nucleic acid binding"/>
    <property type="evidence" value="ECO:0007669"/>
    <property type="project" value="InterPro"/>
</dbReference>
<name>A0A9N9J4T6_9GLOM</name>
<dbReference type="InterPro" id="IPR001584">
    <property type="entry name" value="Integrase_cat-core"/>
</dbReference>
<organism evidence="2 3">
    <name type="scientific">Ambispora leptoticha</name>
    <dbReference type="NCBI Taxonomy" id="144679"/>
    <lineage>
        <taxon>Eukaryota</taxon>
        <taxon>Fungi</taxon>
        <taxon>Fungi incertae sedis</taxon>
        <taxon>Mucoromycota</taxon>
        <taxon>Glomeromycotina</taxon>
        <taxon>Glomeromycetes</taxon>
        <taxon>Archaeosporales</taxon>
        <taxon>Ambisporaceae</taxon>
        <taxon>Ambispora</taxon>
    </lineage>
</organism>
<dbReference type="GO" id="GO:0005634">
    <property type="term" value="C:nucleus"/>
    <property type="evidence" value="ECO:0007669"/>
    <property type="project" value="UniProtKB-ARBA"/>
</dbReference>
<dbReference type="InterPro" id="IPR050951">
    <property type="entry name" value="Retrovirus_Pol_polyprotein"/>
</dbReference>
<evidence type="ECO:0000313" key="2">
    <source>
        <dbReference type="EMBL" id="CAG8764612.1"/>
    </source>
</evidence>